<dbReference type="KEGG" id="ccp:CHC_T00007656001"/>
<keyword evidence="2" id="KW-1185">Reference proteome</keyword>
<proteinExistence type="predicted"/>
<dbReference type="AlphaFoldDB" id="R7QRD6"/>
<reference evidence="2" key="1">
    <citation type="journal article" date="2013" name="Proc. Natl. Acad. Sci. U.S.A.">
        <title>Genome structure and metabolic features in the red seaweed Chondrus crispus shed light on evolution of the Archaeplastida.</title>
        <authorList>
            <person name="Collen J."/>
            <person name="Porcel B."/>
            <person name="Carre W."/>
            <person name="Ball S.G."/>
            <person name="Chaparro C."/>
            <person name="Tonon T."/>
            <person name="Barbeyron T."/>
            <person name="Michel G."/>
            <person name="Noel B."/>
            <person name="Valentin K."/>
            <person name="Elias M."/>
            <person name="Artiguenave F."/>
            <person name="Arun A."/>
            <person name="Aury J.M."/>
            <person name="Barbosa-Neto J.F."/>
            <person name="Bothwell J.H."/>
            <person name="Bouget F.Y."/>
            <person name="Brillet L."/>
            <person name="Cabello-Hurtado F."/>
            <person name="Capella-Gutierrez S."/>
            <person name="Charrier B."/>
            <person name="Cladiere L."/>
            <person name="Cock J.M."/>
            <person name="Coelho S.M."/>
            <person name="Colleoni C."/>
            <person name="Czjzek M."/>
            <person name="Da Silva C."/>
            <person name="Delage L."/>
            <person name="Denoeud F."/>
            <person name="Deschamps P."/>
            <person name="Dittami S.M."/>
            <person name="Gabaldon T."/>
            <person name="Gachon C.M."/>
            <person name="Groisillier A."/>
            <person name="Herve C."/>
            <person name="Jabbari K."/>
            <person name="Katinka M."/>
            <person name="Kloareg B."/>
            <person name="Kowalczyk N."/>
            <person name="Labadie K."/>
            <person name="Leblanc C."/>
            <person name="Lopez P.J."/>
            <person name="McLachlan D.H."/>
            <person name="Meslet-Cladiere L."/>
            <person name="Moustafa A."/>
            <person name="Nehr Z."/>
            <person name="Nyvall Collen P."/>
            <person name="Panaud O."/>
            <person name="Partensky F."/>
            <person name="Poulain J."/>
            <person name="Rensing S.A."/>
            <person name="Rousvoal S."/>
            <person name="Samson G."/>
            <person name="Symeonidi A."/>
            <person name="Weissenbach J."/>
            <person name="Zambounis A."/>
            <person name="Wincker P."/>
            <person name="Boyen C."/>
        </authorList>
    </citation>
    <scope>NUCLEOTIDE SEQUENCE [LARGE SCALE GENOMIC DNA]</scope>
    <source>
        <strain evidence="2">cv. Stackhouse</strain>
    </source>
</reference>
<evidence type="ECO:0000313" key="2">
    <source>
        <dbReference type="Proteomes" id="UP000012073"/>
    </source>
</evidence>
<dbReference type="RefSeq" id="XP_005711336.1">
    <property type="nucleotide sequence ID" value="XM_005711279.1"/>
</dbReference>
<accession>R7QRD6</accession>
<gene>
    <name evidence="1" type="ORF">CHC_T00007656001</name>
</gene>
<evidence type="ECO:0000313" key="1">
    <source>
        <dbReference type="EMBL" id="CDF41042.1"/>
    </source>
</evidence>
<sequence length="51" mass="5629">MTLPAFRLNRNSAGITCINSVTMSSLCCLQSWSLRIVSVECITLTRLPLDV</sequence>
<dbReference type="Proteomes" id="UP000012073">
    <property type="component" value="Unassembled WGS sequence"/>
</dbReference>
<organism evidence="1 2">
    <name type="scientific">Chondrus crispus</name>
    <name type="common">Carrageen Irish moss</name>
    <name type="synonym">Polymorpha crispa</name>
    <dbReference type="NCBI Taxonomy" id="2769"/>
    <lineage>
        <taxon>Eukaryota</taxon>
        <taxon>Rhodophyta</taxon>
        <taxon>Florideophyceae</taxon>
        <taxon>Rhodymeniophycidae</taxon>
        <taxon>Gigartinales</taxon>
        <taxon>Gigartinaceae</taxon>
        <taxon>Chondrus</taxon>
    </lineage>
</organism>
<dbReference type="Gramene" id="CDF41042">
    <property type="protein sequence ID" value="CDF41042"/>
    <property type="gene ID" value="CHC_T00007656001"/>
</dbReference>
<dbReference type="EMBL" id="HG002301">
    <property type="protein sequence ID" value="CDF41042.1"/>
    <property type="molecule type" value="Genomic_DNA"/>
</dbReference>
<name>R7QRD6_CHOCR</name>
<dbReference type="GeneID" id="17319052"/>
<protein>
    <submittedName>
        <fullName evidence="1">Uncharacterized protein</fullName>
    </submittedName>
</protein>